<dbReference type="EMBL" id="JADKYB010000010">
    <property type="protein sequence ID" value="MBM9506819.1"/>
    <property type="molecule type" value="Genomic_DNA"/>
</dbReference>
<evidence type="ECO:0000256" key="1">
    <source>
        <dbReference type="SAM" id="MobiDB-lite"/>
    </source>
</evidence>
<dbReference type="RefSeq" id="WP_205358684.1">
    <property type="nucleotide sequence ID" value="NZ_JADKYB010000010.1"/>
</dbReference>
<dbReference type="Proteomes" id="UP000749040">
    <property type="component" value="Unassembled WGS sequence"/>
</dbReference>
<evidence type="ECO:0000313" key="3">
    <source>
        <dbReference type="Proteomes" id="UP000749040"/>
    </source>
</evidence>
<sequence>MSSDDGGKNAPLPRMSRQDAQTWAAHFTQSMARSAGVGIQEKSIDPQFHNCIGKHDEVVNDGRFDLTYRAEARLAPSLQGSAVARIRDDLKKRGYQITSFRDDNSVQPAVVLQAYSPDQHFSVDVSGYTSPDVLDFAVSTPCLIPPGAKQEKL</sequence>
<evidence type="ECO:0000313" key="2">
    <source>
        <dbReference type="EMBL" id="MBM9506819.1"/>
    </source>
</evidence>
<name>A0ABS2TU00_9ACTN</name>
<gene>
    <name evidence="2" type="ORF">ITX44_20160</name>
</gene>
<comment type="caution">
    <text evidence="2">The sequence shown here is derived from an EMBL/GenBank/DDBJ whole genome shotgun (WGS) entry which is preliminary data.</text>
</comment>
<keyword evidence="3" id="KW-1185">Reference proteome</keyword>
<protein>
    <submittedName>
        <fullName evidence="2">Uncharacterized protein</fullName>
    </submittedName>
</protein>
<organism evidence="2 3">
    <name type="scientific">Actinacidiphila acididurans</name>
    <dbReference type="NCBI Taxonomy" id="2784346"/>
    <lineage>
        <taxon>Bacteria</taxon>
        <taxon>Bacillati</taxon>
        <taxon>Actinomycetota</taxon>
        <taxon>Actinomycetes</taxon>
        <taxon>Kitasatosporales</taxon>
        <taxon>Streptomycetaceae</taxon>
        <taxon>Actinacidiphila</taxon>
    </lineage>
</organism>
<feature type="region of interest" description="Disordered" evidence="1">
    <location>
        <begin position="1"/>
        <end position="25"/>
    </location>
</feature>
<reference evidence="2 3" key="1">
    <citation type="submission" date="2021-01" db="EMBL/GenBank/DDBJ databases">
        <title>Streptomyces acididurans sp. nov., isolated from a peat swamp forest soil.</title>
        <authorList>
            <person name="Chantavorakit T."/>
            <person name="Duangmal K."/>
        </authorList>
    </citation>
    <scope>NUCLEOTIDE SEQUENCE [LARGE SCALE GENOMIC DNA]</scope>
    <source>
        <strain evidence="2 3">KK5PA1</strain>
    </source>
</reference>
<accession>A0ABS2TU00</accession>
<proteinExistence type="predicted"/>